<feature type="compositionally biased region" description="Low complexity" evidence="14">
    <location>
        <begin position="648"/>
        <end position="693"/>
    </location>
</feature>
<evidence type="ECO:0000256" key="11">
    <source>
        <dbReference type="ARBA" id="ARBA00037724"/>
    </source>
</evidence>
<keyword evidence="4 16" id="KW-0548">Nucleotidyltransferase</keyword>
<feature type="compositionally biased region" description="Basic and acidic residues" evidence="14">
    <location>
        <begin position="581"/>
        <end position="591"/>
    </location>
</feature>
<accession>A0AAW5Q9D6</accession>
<proteinExistence type="inferred from homology"/>
<keyword evidence="6" id="KW-0479">Metal-binding</keyword>
<keyword evidence="5" id="KW-0235">DNA replication</keyword>
<dbReference type="Gene3D" id="1.20.272.10">
    <property type="match status" value="1"/>
</dbReference>
<dbReference type="Pfam" id="PF22608">
    <property type="entry name" value="DNAX_ATPase_lid"/>
    <property type="match status" value="1"/>
</dbReference>
<evidence type="ECO:0000256" key="2">
    <source>
        <dbReference type="ARBA" id="ARBA00012417"/>
    </source>
</evidence>
<evidence type="ECO:0000313" key="16">
    <source>
        <dbReference type="EMBL" id="MCT2119030.1"/>
    </source>
</evidence>
<dbReference type="InterPro" id="IPR050238">
    <property type="entry name" value="DNA_Rep/Repair_Clamp_Loader"/>
</dbReference>
<dbReference type="EC" id="2.7.7.7" evidence="2"/>
<evidence type="ECO:0000256" key="10">
    <source>
        <dbReference type="ARBA" id="ARBA00022932"/>
    </source>
</evidence>
<evidence type="ECO:0000256" key="5">
    <source>
        <dbReference type="ARBA" id="ARBA00022705"/>
    </source>
</evidence>
<dbReference type="SUPFAM" id="SSF52540">
    <property type="entry name" value="P-loop containing nucleoside triphosphate hydrolases"/>
    <property type="match status" value="1"/>
</dbReference>
<dbReference type="GO" id="GO:0003677">
    <property type="term" value="F:DNA binding"/>
    <property type="evidence" value="ECO:0007669"/>
    <property type="project" value="InterPro"/>
</dbReference>
<dbReference type="GO" id="GO:0046872">
    <property type="term" value="F:metal ion binding"/>
    <property type="evidence" value="ECO:0007669"/>
    <property type="project" value="UniProtKB-KW"/>
</dbReference>
<comment type="similarity">
    <text evidence="1">Belongs to the DnaX/STICHEL family.</text>
</comment>
<gene>
    <name evidence="16" type="ORF">M3D93_14950</name>
</gene>
<dbReference type="EMBL" id="JALXTC010000098">
    <property type="protein sequence ID" value="MCT2119030.1"/>
    <property type="molecule type" value="Genomic_DNA"/>
</dbReference>
<dbReference type="SMART" id="SM00382">
    <property type="entry name" value="AAA"/>
    <property type="match status" value="1"/>
</dbReference>
<dbReference type="NCBIfam" id="TIGR02397">
    <property type="entry name" value="dnaX_nterm"/>
    <property type="match status" value="1"/>
</dbReference>
<dbReference type="InterPro" id="IPR045085">
    <property type="entry name" value="HLD_clamp_pol_III_gamma_tau"/>
</dbReference>
<feature type="compositionally biased region" description="Low complexity" evidence="14">
    <location>
        <begin position="416"/>
        <end position="430"/>
    </location>
</feature>
<reference evidence="16" key="1">
    <citation type="submission" date="2022-04" db="EMBL/GenBank/DDBJ databases">
        <title>Human microbiome associated bacterial genomes.</title>
        <authorList>
            <person name="Sandstrom S."/>
            <person name="Salamzade R."/>
            <person name="Kalan L.R."/>
        </authorList>
    </citation>
    <scope>NUCLEOTIDE SEQUENCE</scope>
    <source>
        <strain evidence="16">P3-SID1762</strain>
    </source>
</reference>
<feature type="compositionally biased region" description="Gly residues" evidence="14">
    <location>
        <begin position="394"/>
        <end position="407"/>
    </location>
</feature>
<feature type="compositionally biased region" description="Low complexity" evidence="14">
    <location>
        <begin position="439"/>
        <end position="449"/>
    </location>
</feature>
<feature type="compositionally biased region" description="Low complexity" evidence="14">
    <location>
        <begin position="501"/>
        <end position="525"/>
    </location>
</feature>
<dbReference type="CDD" id="cd00009">
    <property type="entry name" value="AAA"/>
    <property type="match status" value="1"/>
</dbReference>
<evidence type="ECO:0000256" key="8">
    <source>
        <dbReference type="ARBA" id="ARBA00022833"/>
    </source>
</evidence>
<dbReference type="Gene3D" id="3.40.50.300">
    <property type="entry name" value="P-loop containing nucleotide triphosphate hydrolases"/>
    <property type="match status" value="1"/>
</dbReference>
<feature type="domain" description="AAA+ ATPase" evidence="15">
    <location>
        <begin position="34"/>
        <end position="177"/>
    </location>
</feature>
<feature type="compositionally biased region" description="Pro residues" evidence="14">
    <location>
        <begin position="477"/>
        <end position="500"/>
    </location>
</feature>
<dbReference type="PANTHER" id="PTHR11669">
    <property type="entry name" value="REPLICATION FACTOR C / DNA POLYMERASE III GAMMA-TAU SUBUNIT"/>
    <property type="match status" value="1"/>
</dbReference>
<organism evidence="16 17">
    <name type="scientific">Dietzia cinnamea</name>
    <dbReference type="NCBI Taxonomy" id="321318"/>
    <lineage>
        <taxon>Bacteria</taxon>
        <taxon>Bacillati</taxon>
        <taxon>Actinomycetota</taxon>
        <taxon>Actinomycetes</taxon>
        <taxon>Mycobacteriales</taxon>
        <taxon>Dietziaceae</taxon>
        <taxon>Dietzia</taxon>
    </lineage>
</organism>
<dbReference type="NCBIfam" id="NF005846">
    <property type="entry name" value="PRK07764.1-6"/>
    <property type="match status" value="1"/>
</dbReference>
<keyword evidence="3 16" id="KW-0808">Transferase</keyword>
<feature type="compositionally biased region" description="Low complexity" evidence="14">
    <location>
        <begin position="543"/>
        <end position="571"/>
    </location>
</feature>
<keyword evidence="8" id="KW-0862">Zinc</keyword>
<keyword evidence="7" id="KW-0547">Nucleotide-binding</keyword>
<dbReference type="PANTHER" id="PTHR11669:SF0">
    <property type="entry name" value="PROTEIN STICHEL-LIKE 2"/>
    <property type="match status" value="1"/>
</dbReference>
<name>A0AAW5Q9D6_9ACTN</name>
<comment type="function">
    <text evidence="11">DNA polymerase III is a complex, multichain enzyme responsible for most of the replicative synthesis in bacteria. This DNA polymerase also exhibits 3' to 5' exonuclease activity.</text>
</comment>
<dbReference type="GO" id="GO:0006261">
    <property type="term" value="P:DNA-templated DNA replication"/>
    <property type="evidence" value="ECO:0007669"/>
    <property type="project" value="TreeGrafter"/>
</dbReference>
<keyword evidence="10" id="KW-0239">DNA-directed DNA polymerase</keyword>
<dbReference type="InterPro" id="IPR022754">
    <property type="entry name" value="DNA_pol_III_gamma-3"/>
</dbReference>
<feature type="compositionally biased region" description="Low complexity" evidence="14">
    <location>
        <begin position="456"/>
        <end position="476"/>
    </location>
</feature>
<dbReference type="AlphaFoldDB" id="A0AAW5Q9D6"/>
<dbReference type="Proteomes" id="UP001206890">
    <property type="component" value="Unassembled WGS sequence"/>
</dbReference>
<dbReference type="CDD" id="cd18137">
    <property type="entry name" value="HLD_clamp_pol_III_gamma_tau"/>
    <property type="match status" value="1"/>
</dbReference>
<dbReference type="InterPro" id="IPR027417">
    <property type="entry name" value="P-loop_NTPase"/>
</dbReference>
<evidence type="ECO:0000256" key="14">
    <source>
        <dbReference type="SAM" id="MobiDB-lite"/>
    </source>
</evidence>
<dbReference type="InterPro" id="IPR003593">
    <property type="entry name" value="AAA+_ATPase"/>
</dbReference>
<feature type="region of interest" description="Disordered" evidence="14">
    <location>
        <begin position="390"/>
        <end position="695"/>
    </location>
</feature>
<dbReference type="RefSeq" id="WP_259825365.1">
    <property type="nucleotide sequence ID" value="NZ_JALXPR010000106.1"/>
</dbReference>
<evidence type="ECO:0000256" key="3">
    <source>
        <dbReference type="ARBA" id="ARBA00022679"/>
    </source>
</evidence>
<comment type="caution">
    <text evidence="16">The sequence shown here is derived from an EMBL/GenBank/DDBJ whole genome shotgun (WGS) entry which is preliminary data.</text>
</comment>
<feature type="region of interest" description="Disordered" evidence="14">
    <location>
        <begin position="774"/>
        <end position="883"/>
    </location>
</feature>
<evidence type="ECO:0000256" key="4">
    <source>
        <dbReference type="ARBA" id="ARBA00022695"/>
    </source>
</evidence>
<keyword evidence="9" id="KW-0067">ATP-binding</keyword>
<dbReference type="FunFam" id="1.20.272.10:FF:000003">
    <property type="entry name" value="DNA polymerase III subunit gamma/tau"/>
    <property type="match status" value="1"/>
</dbReference>
<dbReference type="GO" id="GO:0009360">
    <property type="term" value="C:DNA polymerase III complex"/>
    <property type="evidence" value="ECO:0007669"/>
    <property type="project" value="InterPro"/>
</dbReference>
<protein>
    <recommendedName>
        <fullName evidence="13">DNA polymerase III subunit gamma/tau</fullName>
        <ecNumber evidence="2">2.7.7.7</ecNumber>
    </recommendedName>
</protein>
<comment type="catalytic activity">
    <reaction evidence="12">
        <text>DNA(n) + a 2'-deoxyribonucleoside 5'-triphosphate = DNA(n+1) + diphosphate</text>
        <dbReference type="Rhea" id="RHEA:22508"/>
        <dbReference type="Rhea" id="RHEA-COMP:17339"/>
        <dbReference type="Rhea" id="RHEA-COMP:17340"/>
        <dbReference type="ChEBI" id="CHEBI:33019"/>
        <dbReference type="ChEBI" id="CHEBI:61560"/>
        <dbReference type="ChEBI" id="CHEBI:173112"/>
        <dbReference type="EC" id="2.7.7.7"/>
    </reaction>
</comment>
<sequence>MALYRKYRPASFAEVVGQEHVTEPLSVALSSGRINHAYLFSGPRGCGKTSSARILARSLNCVHGPTATPCGECDSCVALAPGGNGTLDVTELDAASHGGVDDTRDLRERAFFAPASSRYRVLIIDEAHMVTNAGFNALLKIVEEPPEHLIFIFATTEPEKVLPTIRSRTHHYPFRLLTPSSMRGLLERICDQEGVKVEPTVFPLVIRAGGGSPRDTLSVLDQLMAGAGEEGITYPRAVSLLGATEVALIDDTVDALAAGDGATLFRTVDKVVEAGHDPRRFAADLLQRLRDLIMVQSVPQAIERGLVDAPVEQAETMRRQAEQIGPATLARCADMVHEGMASMRGATSPRLLLEILCAKLLLPSADDSMAALLQRVESLESGSVIPGTAPVTAGGAGGAAASGGGVGGDDDEARTAPSGGPAPQSSAPAEGRPKFVRRSQQQAAEAAAQPAPPAAAPAGQGAPAVAPSASAAQGTPPAGPPATPAPAAPPATPPAAPTPAAPLAAADPAPSQPAVAADPAAPAVPGESVAEQQAAHQPSQDTGSQEPSQAEPQSPASAPAPDAGAAASAPDPRQPAVSSREPQDQAPEPHAHVHAQAPARPDSGSPSRTDRPSAEPTPAPTPAPAPDAGSAAETDDPWRDRPAQQLEPGAPSQPAQQSSAPGSQSPTPTDPESGPEAAPEPGQPAAAASAPGIEAEDIRRAWPAIREAVRTRTRTVEVMLAGATVAGVDGRVIHLVHDYAPLAKRLSQPHNATAITDSITEVVGGDWTIRCTSGSAPAGAGGTPAAPEAAPPEPGRGSSAGPTDAPGSPRQGEPRGWERRLRAADATQSGAGGPGGYDDIPPPPEEPDPEPGEPDSPPPPPVSEDEMVDEARSGPQNLDHRTGEDIALALLKEHLGARPLER</sequence>
<dbReference type="GO" id="GO:0005524">
    <property type="term" value="F:ATP binding"/>
    <property type="evidence" value="ECO:0007669"/>
    <property type="project" value="UniProtKB-KW"/>
</dbReference>
<evidence type="ECO:0000256" key="6">
    <source>
        <dbReference type="ARBA" id="ARBA00022723"/>
    </source>
</evidence>
<evidence type="ECO:0000256" key="12">
    <source>
        <dbReference type="ARBA" id="ARBA00049244"/>
    </source>
</evidence>
<dbReference type="Pfam" id="PF13177">
    <property type="entry name" value="DNA_pol3_delta2"/>
    <property type="match status" value="1"/>
</dbReference>
<evidence type="ECO:0000259" key="15">
    <source>
        <dbReference type="SMART" id="SM00382"/>
    </source>
</evidence>
<evidence type="ECO:0000256" key="1">
    <source>
        <dbReference type="ARBA" id="ARBA00006360"/>
    </source>
</evidence>
<feature type="compositionally biased region" description="Pro residues" evidence="14">
    <location>
        <begin position="615"/>
        <end position="625"/>
    </location>
</feature>
<dbReference type="GO" id="GO:0003887">
    <property type="term" value="F:DNA-directed DNA polymerase activity"/>
    <property type="evidence" value="ECO:0007669"/>
    <property type="project" value="UniProtKB-KW"/>
</dbReference>
<dbReference type="Pfam" id="PF12169">
    <property type="entry name" value="DNA_pol3_gamma3"/>
    <property type="match status" value="1"/>
</dbReference>
<feature type="compositionally biased region" description="Low complexity" evidence="14">
    <location>
        <begin position="774"/>
        <end position="788"/>
    </location>
</feature>
<dbReference type="InterPro" id="IPR012763">
    <property type="entry name" value="DNA_pol_III_sug/sutau_N"/>
</dbReference>
<feature type="compositionally biased region" description="Basic and acidic residues" evidence="14">
    <location>
        <begin position="812"/>
        <end position="823"/>
    </location>
</feature>
<evidence type="ECO:0000256" key="7">
    <source>
        <dbReference type="ARBA" id="ARBA00022741"/>
    </source>
</evidence>
<dbReference type="FunFam" id="3.40.50.300:FF:000014">
    <property type="entry name" value="DNA polymerase III subunit gamma/tau"/>
    <property type="match status" value="1"/>
</dbReference>
<dbReference type="Gene3D" id="1.10.8.60">
    <property type="match status" value="1"/>
</dbReference>
<dbReference type="InterPro" id="IPR008921">
    <property type="entry name" value="DNA_pol3_clamp-load_cplx_C"/>
</dbReference>
<dbReference type="SUPFAM" id="SSF48019">
    <property type="entry name" value="post-AAA+ oligomerization domain-like"/>
    <property type="match status" value="1"/>
</dbReference>
<evidence type="ECO:0000256" key="9">
    <source>
        <dbReference type="ARBA" id="ARBA00022840"/>
    </source>
</evidence>
<feature type="compositionally biased region" description="Polar residues" evidence="14">
    <location>
        <begin position="530"/>
        <end position="542"/>
    </location>
</feature>
<evidence type="ECO:0000313" key="17">
    <source>
        <dbReference type="Proteomes" id="UP001206890"/>
    </source>
</evidence>
<evidence type="ECO:0000256" key="13">
    <source>
        <dbReference type="ARBA" id="ARBA00074577"/>
    </source>
</evidence>